<evidence type="ECO:0000313" key="1">
    <source>
        <dbReference type="EMBL" id="THA16816.1"/>
    </source>
</evidence>
<reference evidence="1 2" key="1">
    <citation type="journal article" date="2019" name="Vet. Microbiol.">
        <title>Development of multi locus sequence typing (MLST) of Rodentibacter pneumotropicus.</title>
        <authorList>
            <person name="Adhikary S."/>
            <person name="Bisgaard M."/>
            <person name="Boot R."/>
            <person name="Benga L."/>
            <person name="Nicklas W."/>
            <person name="Christensen H."/>
        </authorList>
    </citation>
    <scope>NUCLEOTIDE SEQUENCE [LARGE SCALE GENOMIC DNA]</scope>
    <source>
        <strain evidence="1 2">1596_07</strain>
    </source>
</reference>
<evidence type="ECO:0000313" key="2">
    <source>
        <dbReference type="Proteomes" id="UP000310576"/>
    </source>
</evidence>
<protein>
    <submittedName>
        <fullName evidence="1">Uncharacterized protein</fullName>
    </submittedName>
</protein>
<dbReference type="Proteomes" id="UP000310576">
    <property type="component" value="Unassembled WGS sequence"/>
</dbReference>
<comment type="caution">
    <text evidence="1">The sequence shown here is derived from an EMBL/GenBank/DDBJ whole genome shotgun (WGS) entry which is preliminary data.</text>
</comment>
<gene>
    <name evidence="1" type="ORF">D3M76_02755</name>
</gene>
<accession>A0A4V3SSY0</accession>
<proteinExistence type="predicted"/>
<dbReference type="EMBL" id="QXNG01000023">
    <property type="protein sequence ID" value="THA16816.1"/>
    <property type="molecule type" value="Genomic_DNA"/>
</dbReference>
<sequence>MQHKEIGETFAQLVEDKSERIFKEFETILNKYSKSVNKTDSLEYLTDMTAIFESGLKCMFESAILYLQQVPIDAHQEYIQDFIEPRILLLLGEFKEAMKNNADLVKLDVNTVN</sequence>
<name>A0A4V3SSY0_9PAST</name>
<dbReference type="AlphaFoldDB" id="A0A4V3SSY0"/>
<dbReference type="RefSeq" id="WP_136125618.1">
    <property type="nucleotide sequence ID" value="NZ_CAJUGY010000012.1"/>
</dbReference>
<organism evidence="1 2">
    <name type="scientific">Rodentibacter pneumotropicus</name>
    <dbReference type="NCBI Taxonomy" id="758"/>
    <lineage>
        <taxon>Bacteria</taxon>
        <taxon>Pseudomonadati</taxon>
        <taxon>Pseudomonadota</taxon>
        <taxon>Gammaproteobacteria</taxon>
        <taxon>Pasteurellales</taxon>
        <taxon>Pasteurellaceae</taxon>
        <taxon>Rodentibacter</taxon>
    </lineage>
</organism>